<dbReference type="InterPro" id="IPR036010">
    <property type="entry name" value="2Fe-2S_ferredoxin-like_sf"/>
</dbReference>
<name>A0A3B1DGH2_9ZZZZ</name>
<dbReference type="PANTHER" id="PTHR23426">
    <property type="entry name" value="FERREDOXIN/ADRENODOXIN"/>
    <property type="match status" value="1"/>
</dbReference>
<evidence type="ECO:0000256" key="6">
    <source>
        <dbReference type="ARBA" id="ARBA00034078"/>
    </source>
</evidence>
<sequence>MPKVSFYPSKESGDVSEGTTILDASEQLGIELKHDCGGFATCSSCRIMVVHGVENLSEIDLDEENMLEEAELPNPFRLSCQALIQGDVVLRIPDSEMDWSKGALRELNALPSLSRAIIRVIVEARARKAGEEVILPDTAIPAVALAKEEVDAIGDDAVALSALVKAVCEGSSD</sequence>
<dbReference type="Gene3D" id="1.10.8.550">
    <property type="entry name" value="Proto-chlorophyllide reductase 57 kD subunit B"/>
    <property type="match status" value="1"/>
</dbReference>
<comment type="similarity">
    <text evidence="1">Belongs to the adrenodoxin/putidaredoxin family.</text>
</comment>
<dbReference type="InterPro" id="IPR042298">
    <property type="entry name" value="P-CP_red_C"/>
</dbReference>
<keyword evidence="2" id="KW-0001">2Fe-2S</keyword>
<keyword evidence="3" id="KW-0479">Metal-binding</keyword>
<evidence type="ECO:0000313" key="8">
    <source>
        <dbReference type="EMBL" id="VAX30815.1"/>
    </source>
</evidence>
<accession>A0A3B1DGH2</accession>
<dbReference type="PROSITE" id="PS51085">
    <property type="entry name" value="2FE2S_FER_2"/>
    <property type="match status" value="1"/>
</dbReference>
<dbReference type="InterPro" id="IPR001055">
    <property type="entry name" value="Adrenodoxin-like"/>
</dbReference>
<evidence type="ECO:0000256" key="4">
    <source>
        <dbReference type="ARBA" id="ARBA00023004"/>
    </source>
</evidence>
<gene>
    <name evidence="8" type="ORF">MNBD_NITROSPIRAE01-1806</name>
</gene>
<organism evidence="8">
    <name type="scientific">hydrothermal vent metagenome</name>
    <dbReference type="NCBI Taxonomy" id="652676"/>
    <lineage>
        <taxon>unclassified sequences</taxon>
        <taxon>metagenomes</taxon>
        <taxon>ecological metagenomes</taxon>
    </lineage>
</organism>
<dbReference type="SUPFAM" id="SSF54292">
    <property type="entry name" value="2Fe-2S ferredoxin-like"/>
    <property type="match status" value="1"/>
</dbReference>
<dbReference type="Gene3D" id="3.10.20.30">
    <property type="match status" value="1"/>
</dbReference>
<dbReference type="GO" id="GO:0046872">
    <property type="term" value="F:metal ion binding"/>
    <property type="evidence" value="ECO:0007669"/>
    <property type="project" value="UniProtKB-KW"/>
</dbReference>
<dbReference type="GO" id="GO:0009055">
    <property type="term" value="F:electron transfer activity"/>
    <property type="evidence" value="ECO:0007669"/>
    <property type="project" value="TreeGrafter"/>
</dbReference>
<keyword evidence="5" id="KW-0411">Iron-sulfur</keyword>
<evidence type="ECO:0000259" key="7">
    <source>
        <dbReference type="PROSITE" id="PS51085"/>
    </source>
</evidence>
<evidence type="ECO:0000256" key="2">
    <source>
        <dbReference type="ARBA" id="ARBA00022714"/>
    </source>
</evidence>
<keyword evidence="4" id="KW-0408">Iron</keyword>
<evidence type="ECO:0000256" key="1">
    <source>
        <dbReference type="ARBA" id="ARBA00010914"/>
    </source>
</evidence>
<evidence type="ECO:0000256" key="5">
    <source>
        <dbReference type="ARBA" id="ARBA00023014"/>
    </source>
</evidence>
<dbReference type="InterPro" id="IPR012675">
    <property type="entry name" value="Beta-grasp_dom_sf"/>
</dbReference>
<comment type="cofactor">
    <cofactor evidence="6">
        <name>[2Fe-2S] cluster</name>
        <dbReference type="ChEBI" id="CHEBI:190135"/>
    </cofactor>
</comment>
<protein>
    <recommendedName>
        <fullName evidence="7">2Fe-2S ferredoxin-type domain-containing protein</fullName>
    </recommendedName>
</protein>
<dbReference type="PANTHER" id="PTHR23426:SF65">
    <property type="entry name" value="FERREDOXIN-2, MITOCHONDRIAL"/>
    <property type="match status" value="1"/>
</dbReference>
<proteinExistence type="inferred from homology"/>
<dbReference type="Pfam" id="PF00111">
    <property type="entry name" value="Fer2"/>
    <property type="match status" value="1"/>
</dbReference>
<dbReference type="EMBL" id="UOGF01000065">
    <property type="protein sequence ID" value="VAX30815.1"/>
    <property type="molecule type" value="Genomic_DNA"/>
</dbReference>
<evidence type="ECO:0000256" key="3">
    <source>
        <dbReference type="ARBA" id="ARBA00022723"/>
    </source>
</evidence>
<dbReference type="InterPro" id="IPR001041">
    <property type="entry name" value="2Fe-2S_ferredoxin-type"/>
</dbReference>
<reference evidence="8" key="1">
    <citation type="submission" date="2018-06" db="EMBL/GenBank/DDBJ databases">
        <authorList>
            <person name="Zhirakovskaya E."/>
        </authorList>
    </citation>
    <scope>NUCLEOTIDE SEQUENCE</scope>
</reference>
<dbReference type="AlphaFoldDB" id="A0A3B1DGH2"/>
<dbReference type="GO" id="GO:0051537">
    <property type="term" value="F:2 iron, 2 sulfur cluster binding"/>
    <property type="evidence" value="ECO:0007669"/>
    <property type="project" value="UniProtKB-KW"/>
</dbReference>
<dbReference type="CDD" id="cd00207">
    <property type="entry name" value="fer2"/>
    <property type="match status" value="1"/>
</dbReference>
<feature type="domain" description="2Fe-2S ferredoxin-type" evidence="7">
    <location>
        <begin position="2"/>
        <end position="96"/>
    </location>
</feature>
<dbReference type="GO" id="GO:0140647">
    <property type="term" value="P:P450-containing electron transport chain"/>
    <property type="evidence" value="ECO:0007669"/>
    <property type="project" value="InterPro"/>
</dbReference>